<dbReference type="PANTHER" id="PTHR33371">
    <property type="entry name" value="INTERMEMBRANE PHOSPHOLIPID TRANSPORT SYSTEM BINDING PROTEIN MLAD-RELATED"/>
    <property type="match status" value="1"/>
</dbReference>
<evidence type="ECO:0000313" key="4">
    <source>
        <dbReference type="Proteomes" id="UP000317243"/>
    </source>
</evidence>
<dbReference type="AlphaFoldDB" id="A0A5C5X4N2"/>
<keyword evidence="1" id="KW-0812">Transmembrane</keyword>
<keyword evidence="1" id="KW-1133">Transmembrane helix</keyword>
<keyword evidence="1" id="KW-0472">Membrane</keyword>
<feature type="transmembrane region" description="Helical" evidence="1">
    <location>
        <begin position="6"/>
        <end position="28"/>
    </location>
</feature>
<comment type="caution">
    <text evidence="3">The sequence shown here is derived from an EMBL/GenBank/DDBJ whole genome shotgun (WGS) entry which is preliminary data.</text>
</comment>
<evidence type="ECO:0000259" key="2">
    <source>
        <dbReference type="Pfam" id="PF02470"/>
    </source>
</evidence>
<dbReference type="Pfam" id="PF02470">
    <property type="entry name" value="MlaD"/>
    <property type="match status" value="1"/>
</dbReference>
<organism evidence="3 4">
    <name type="scientific">Thalassoglobus neptunius</name>
    <dbReference type="NCBI Taxonomy" id="1938619"/>
    <lineage>
        <taxon>Bacteria</taxon>
        <taxon>Pseudomonadati</taxon>
        <taxon>Planctomycetota</taxon>
        <taxon>Planctomycetia</taxon>
        <taxon>Planctomycetales</taxon>
        <taxon>Planctomycetaceae</taxon>
        <taxon>Thalassoglobus</taxon>
    </lineage>
</organism>
<dbReference type="RefSeq" id="WP_146507364.1">
    <property type="nucleotide sequence ID" value="NZ_SIHI01000001.1"/>
</dbReference>
<evidence type="ECO:0000256" key="1">
    <source>
        <dbReference type="SAM" id="Phobius"/>
    </source>
</evidence>
<dbReference type="PANTHER" id="PTHR33371:SF4">
    <property type="entry name" value="INTERMEMBRANE PHOSPHOLIPID TRANSPORT SYSTEM BINDING PROTEIN MLAD"/>
    <property type="match status" value="1"/>
</dbReference>
<dbReference type="InterPro" id="IPR052336">
    <property type="entry name" value="MlaD_Phospholipid_Transporter"/>
</dbReference>
<name>A0A5C5X4N2_9PLAN</name>
<dbReference type="Proteomes" id="UP000317243">
    <property type="component" value="Unassembled WGS sequence"/>
</dbReference>
<dbReference type="EMBL" id="SIHI01000001">
    <property type="protein sequence ID" value="TWT57539.1"/>
    <property type="molecule type" value="Genomic_DNA"/>
</dbReference>
<feature type="domain" description="Mce/MlaD" evidence="2">
    <location>
        <begin position="38"/>
        <end position="114"/>
    </location>
</feature>
<sequence length="395" mass="42846">MSERQLQFRVGLFVLASMVIGAVLILQFGDIKDYWKKTYPLAIHFDDAPGLYPGSPVKQNGLGIGTVRSIVLDEAEGGVLVVVDIVEDHVIRIDAEASLVQSLLGDAKIEFSSGRAGETIPPNSRIDGIAPADPMQIVQRMESTVNESLVSFTDTSQEWQKVAVNLNNLMETREGDLDTVIERTALALDSFTRTMNSATKTFDEVGTTLTQAGSTLETATAAISNANSFIADPQLQADLRRTAAALPVIAEETRLTISTARDSIVRLSKNMDEIHSATAPLAEQSDLIVNKLSGSLIQLESLLTEMNQFAQLMNDENGSVKRLASDPELYQNLNRSAASLSVLLENLNPILNDMRVFSDKVARHPEILGIRGAVKGSSGLKDSAEIEQTGGFFRK</sequence>
<dbReference type="OrthoDB" id="260338at2"/>
<gene>
    <name evidence="3" type="ORF">KOR42_09000</name>
</gene>
<evidence type="ECO:0000313" key="3">
    <source>
        <dbReference type="EMBL" id="TWT57539.1"/>
    </source>
</evidence>
<protein>
    <submittedName>
        <fullName evidence="3">Mce related protein</fullName>
    </submittedName>
</protein>
<keyword evidence="4" id="KW-1185">Reference proteome</keyword>
<dbReference type="InterPro" id="IPR003399">
    <property type="entry name" value="Mce/MlaD"/>
</dbReference>
<reference evidence="3 4" key="1">
    <citation type="submission" date="2019-02" db="EMBL/GenBank/DDBJ databases">
        <title>Deep-cultivation of Planctomycetes and their phenomic and genomic characterization uncovers novel biology.</title>
        <authorList>
            <person name="Wiegand S."/>
            <person name="Jogler M."/>
            <person name="Boedeker C."/>
            <person name="Pinto D."/>
            <person name="Vollmers J."/>
            <person name="Rivas-Marin E."/>
            <person name="Kohn T."/>
            <person name="Peeters S.H."/>
            <person name="Heuer A."/>
            <person name="Rast P."/>
            <person name="Oberbeckmann S."/>
            <person name="Bunk B."/>
            <person name="Jeske O."/>
            <person name="Meyerdierks A."/>
            <person name="Storesund J.E."/>
            <person name="Kallscheuer N."/>
            <person name="Luecker S."/>
            <person name="Lage O.M."/>
            <person name="Pohl T."/>
            <person name="Merkel B.J."/>
            <person name="Hornburger P."/>
            <person name="Mueller R.-W."/>
            <person name="Bruemmer F."/>
            <person name="Labrenz M."/>
            <person name="Spormann A.M."/>
            <person name="Op Den Camp H."/>
            <person name="Overmann J."/>
            <person name="Amann R."/>
            <person name="Jetten M.S.M."/>
            <person name="Mascher T."/>
            <person name="Medema M.H."/>
            <person name="Devos D.P."/>
            <person name="Kaster A.-K."/>
            <person name="Ovreas L."/>
            <person name="Rohde M."/>
            <person name="Galperin M.Y."/>
            <person name="Jogler C."/>
        </authorList>
    </citation>
    <scope>NUCLEOTIDE SEQUENCE [LARGE SCALE GENOMIC DNA]</scope>
    <source>
        <strain evidence="3 4">KOR42</strain>
    </source>
</reference>
<accession>A0A5C5X4N2</accession>
<proteinExistence type="predicted"/>